<feature type="domain" description="ANTAR" evidence="3">
    <location>
        <begin position="192"/>
        <end position="241"/>
    </location>
</feature>
<organism evidence="4 5">
    <name type="scientific">Nocardia terrae</name>
    <dbReference type="NCBI Taxonomy" id="2675851"/>
    <lineage>
        <taxon>Bacteria</taxon>
        <taxon>Bacillati</taxon>
        <taxon>Actinomycetota</taxon>
        <taxon>Actinomycetes</taxon>
        <taxon>Mycobacteriales</taxon>
        <taxon>Nocardiaceae</taxon>
        <taxon>Nocardia</taxon>
    </lineage>
</organism>
<keyword evidence="2" id="KW-0804">Transcription</keyword>
<dbReference type="AlphaFoldDB" id="A0A7K1UUY7"/>
<comment type="caution">
    <text evidence="4">The sequence shown here is derived from an EMBL/GenBank/DDBJ whole genome shotgun (WGS) entry which is preliminary data.</text>
</comment>
<evidence type="ECO:0000259" key="3">
    <source>
        <dbReference type="SMART" id="SM01012"/>
    </source>
</evidence>
<reference evidence="4 5" key="1">
    <citation type="submission" date="2019-12" db="EMBL/GenBank/DDBJ databases">
        <title>Nocardia sp. nov. ET3-3 isolated from soil.</title>
        <authorList>
            <person name="Kanchanasin P."/>
            <person name="Tanasupawat S."/>
            <person name="Yuki M."/>
            <person name="Kudo T."/>
        </authorList>
    </citation>
    <scope>NUCLEOTIDE SEQUENCE [LARGE SCALE GENOMIC DNA]</scope>
    <source>
        <strain evidence="4 5">ET3-3</strain>
    </source>
</reference>
<dbReference type="InterPro" id="IPR036388">
    <property type="entry name" value="WH-like_DNA-bd_sf"/>
</dbReference>
<dbReference type="SUPFAM" id="SSF55781">
    <property type="entry name" value="GAF domain-like"/>
    <property type="match status" value="1"/>
</dbReference>
<sequence length="260" mass="27192">MTEMDPVGVRFMAEVRRAEAEPDGPRGANLLTTICTRLLPVGRAAIMVFTGDRAWEMLGASDPIACDWAQAQVAAGEGPGPQSYRTDAPVLVPDFGAALAGGKWPLLAASGFGARGGGVFVFPLHQGAIRVGTLDLYTDRPALLDRESFAAAVQIADVITVVLLAAVRAAQPVPSGGIRLSGNGNGLGPWWEVAASTREIHQATGMVAVQLGVDIATAYARLVAHAMTEGHPIGQLAADIVSRRIRFEPDGTIEPGRARP</sequence>
<dbReference type="InterPro" id="IPR005561">
    <property type="entry name" value="ANTAR"/>
</dbReference>
<dbReference type="RefSeq" id="WP_157387721.1">
    <property type="nucleotide sequence ID" value="NZ_WRPP01000002.1"/>
</dbReference>
<gene>
    <name evidence="4" type="ORF">GPX89_13075</name>
</gene>
<dbReference type="Gene3D" id="3.30.450.40">
    <property type="match status" value="1"/>
</dbReference>
<evidence type="ECO:0000313" key="4">
    <source>
        <dbReference type="EMBL" id="MVU78174.1"/>
    </source>
</evidence>
<dbReference type="GO" id="GO:0003723">
    <property type="term" value="F:RNA binding"/>
    <property type="evidence" value="ECO:0007669"/>
    <property type="project" value="InterPro"/>
</dbReference>
<dbReference type="Pfam" id="PF03861">
    <property type="entry name" value="ANTAR"/>
    <property type="match status" value="1"/>
</dbReference>
<dbReference type="SMART" id="SM01012">
    <property type="entry name" value="ANTAR"/>
    <property type="match status" value="1"/>
</dbReference>
<evidence type="ECO:0000256" key="2">
    <source>
        <dbReference type="ARBA" id="ARBA00023163"/>
    </source>
</evidence>
<name>A0A7K1UUY7_9NOCA</name>
<keyword evidence="5" id="KW-1185">Reference proteome</keyword>
<dbReference type="InterPro" id="IPR029016">
    <property type="entry name" value="GAF-like_dom_sf"/>
</dbReference>
<evidence type="ECO:0000256" key="1">
    <source>
        <dbReference type="ARBA" id="ARBA00023015"/>
    </source>
</evidence>
<evidence type="ECO:0000313" key="5">
    <source>
        <dbReference type="Proteomes" id="UP000466794"/>
    </source>
</evidence>
<proteinExistence type="predicted"/>
<dbReference type="Proteomes" id="UP000466794">
    <property type="component" value="Unassembled WGS sequence"/>
</dbReference>
<protein>
    <submittedName>
        <fullName evidence="4">ANTAR domain-containing protein</fullName>
    </submittedName>
</protein>
<dbReference type="Gene3D" id="1.10.10.10">
    <property type="entry name" value="Winged helix-like DNA-binding domain superfamily/Winged helix DNA-binding domain"/>
    <property type="match status" value="1"/>
</dbReference>
<dbReference type="EMBL" id="WRPP01000002">
    <property type="protein sequence ID" value="MVU78174.1"/>
    <property type="molecule type" value="Genomic_DNA"/>
</dbReference>
<keyword evidence="1" id="KW-0805">Transcription regulation</keyword>
<accession>A0A7K1UUY7</accession>